<gene>
    <name evidence="11" type="ORF">SBAD_LOCUS10278</name>
</gene>
<keyword evidence="5" id="KW-1133">Transmembrane helix</keyword>
<protein>
    <recommendedName>
        <fullName evidence="9">Integral membrane protein 2</fullName>
    </recommendedName>
</protein>
<evidence type="ECO:0000256" key="2">
    <source>
        <dbReference type="ARBA" id="ARBA00006794"/>
    </source>
</evidence>
<keyword evidence="12" id="KW-1185">Reference proteome</keyword>
<evidence type="ECO:0000313" key="13">
    <source>
        <dbReference type="WBParaSite" id="SBAD_0001064201-mRNA-1"/>
    </source>
</evidence>
<dbReference type="Proteomes" id="UP000270296">
    <property type="component" value="Unassembled WGS sequence"/>
</dbReference>
<dbReference type="GO" id="GO:0001540">
    <property type="term" value="F:amyloid-beta binding"/>
    <property type="evidence" value="ECO:0007669"/>
    <property type="project" value="TreeGrafter"/>
</dbReference>
<name>A0A183J330_9BILA</name>
<evidence type="ECO:0000256" key="6">
    <source>
        <dbReference type="ARBA" id="ARBA00023136"/>
    </source>
</evidence>
<dbReference type="GO" id="GO:0005794">
    <property type="term" value="C:Golgi apparatus"/>
    <property type="evidence" value="ECO:0007669"/>
    <property type="project" value="TreeGrafter"/>
</dbReference>
<reference evidence="13" key="1">
    <citation type="submission" date="2016-06" db="UniProtKB">
        <authorList>
            <consortium name="WormBaseParasite"/>
        </authorList>
    </citation>
    <scope>IDENTIFICATION</scope>
</reference>
<reference evidence="11 12" key="2">
    <citation type="submission" date="2018-11" db="EMBL/GenBank/DDBJ databases">
        <authorList>
            <consortium name="Pathogen Informatics"/>
        </authorList>
    </citation>
    <scope>NUCLEOTIDE SEQUENCE [LARGE SCALE GENOMIC DNA]</scope>
</reference>
<evidence type="ECO:0000256" key="5">
    <source>
        <dbReference type="ARBA" id="ARBA00022989"/>
    </source>
</evidence>
<dbReference type="AlphaFoldDB" id="A0A183J330"/>
<dbReference type="OrthoDB" id="9982095at2759"/>
<feature type="domain" description="BRICHOS" evidence="10">
    <location>
        <begin position="80"/>
        <end position="176"/>
    </location>
</feature>
<dbReference type="PANTHER" id="PTHR10962">
    <property type="entry name" value="INTEGRAL TRANSMEMBRANE PROTEIN 2"/>
    <property type="match status" value="1"/>
</dbReference>
<comment type="subcellular location">
    <subcellularLocation>
        <location evidence="1 9">Membrane</location>
        <topology evidence="1 9">Single-pass type II membrane protein</topology>
    </subcellularLocation>
</comment>
<keyword evidence="3" id="KW-0812">Transmembrane</keyword>
<dbReference type="EMBL" id="UZAM01013856">
    <property type="protein sequence ID" value="VDP30480.1"/>
    <property type="molecule type" value="Genomic_DNA"/>
</dbReference>
<evidence type="ECO:0000256" key="9">
    <source>
        <dbReference type="RuleBase" id="RU367061"/>
    </source>
</evidence>
<dbReference type="SMART" id="SM01039">
    <property type="entry name" value="BRICHOS"/>
    <property type="match status" value="1"/>
</dbReference>
<evidence type="ECO:0000256" key="7">
    <source>
        <dbReference type="ARBA" id="ARBA00023157"/>
    </source>
</evidence>
<dbReference type="GO" id="GO:0042985">
    <property type="term" value="P:negative regulation of amyloid precursor protein biosynthetic process"/>
    <property type="evidence" value="ECO:0007669"/>
    <property type="project" value="TreeGrafter"/>
</dbReference>
<organism evidence="13">
    <name type="scientific">Soboliphyme baturini</name>
    <dbReference type="NCBI Taxonomy" id="241478"/>
    <lineage>
        <taxon>Eukaryota</taxon>
        <taxon>Metazoa</taxon>
        <taxon>Ecdysozoa</taxon>
        <taxon>Nematoda</taxon>
        <taxon>Enoplea</taxon>
        <taxon>Dorylaimia</taxon>
        <taxon>Dioctophymatida</taxon>
        <taxon>Dioctophymatoidea</taxon>
        <taxon>Soboliphymatidae</taxon>
        <taxon>Soboliphyme</taxon>
    </lineage>
</organism>
<evidence type="ECO:0000256" key="3">
    <source>
        <dbReference type="ARBA" id="ARBA00022692"/>
    </source>
</evidence>
<dbReference type="InterPro" id="IPR007084">
    <property type="entry name" value="BRICHOS_dom"/>
</dbReference>
<dbReference type="WBParaSite" id="SBAD_0001064201-mRNA-1">
    <property type="protein sequence ID" value="SBAD_0001064201-mRNA-1"/>
    <property type="gene ID" value="SBAD_0001064201"/>
</dbReference>
<keyword evidence="6" id="KW-0472">Membrane</keyword>
<dbReference type="GO" id="GO:0070062">
    <property type="term" value="C:extracellular exosome"/>
    <property type="evidence" value="ECO:0007669"/>
    <property type="project" value="TreeGrafter"/>
</dbReference>
<comment type="similarity">
    <text evidence="2 9">Belongs to the ITM2 family.</text>
</comment>
<evidence type="ECO:0000256" key="8">
    <source>
        <dbReference type="ARBA" id="ARBA00023180"/>
    </source>
</evidence>
<dbReference type="PANTHER" id="PTHR10962:SF1">
    <property type="entry name" value="INTEGRAL MEMBRANE PROTEIN 2"/>
    <property type="match status" value="1"/>
</dbReference>
<keyword evidence="9" id="KW-1003">Cell membrane</keyword>
<dbReference type="PROSITE" id="PS50869">
    <property type="entry name" value="BRICHOS"/>
    <property type="match status" value="1"/>
</dbReference>
<keyword evidence="8" id="KW-0325">Glycoprotein</keyword>
<evidence type="ECO:0000256" key="1">
    <source>
        <dbReference type="ARBA" id="ARBA00004606"/>
    </source>
</evidence>
<evidence type="ECO:0000313" key="12">
    <source>
        <dbReference type="Proteomes" id="UP000270296"/>
    </source>
</evidence>
<evidence type="ECO:0000256" key="4">
    <source>
        <dbReference type="ARBA" id="ARBA00022968"/>
    </source>
</evidence>
<dbReference type="Pfam" id="PF04089">
    <property type="entry name" value="BRICHOS"/>
    <property type="match status" value="1"/>
</dbReference>
<evidence type="ECO:0000259" key="10">
    <source>
        <dbReference type="PROSITE" id="PS50869"/>
    </source>
</evidence>
<accession>A0A183J330</accession>
<keyword evidence="7" id="KW-1015">Disulfide bond</keyword>
<keyword evidence="4 9" id="KW-0735">Signal-anchor</keyword>
<proteinExistence type="inferred from homology"/>
<dbReference type="InterPro" id="IPR040145">
    <property type="entry name" value="ITM2"/>
</dbReference>
<dbReference type="GO" id="GO:0005886">
    <property type="term" value="C:plasma membrane"/>
    <property type="evidence" value="ECO:0007669"/>
    <property type="project" value="UniProtKB-UniRule"/>
</dbReference>
<sequence length="210" mass="24351">MDNPLFAQNRNNFMPLLLWSLGPFFPITPFHFSTSTPTCALKSPINMTHVPQHNVHSLKLWQQVEVDSENEVEKLKIPSFGPNRPALIIHDFRKNVTIITDLTGRRCFLKPLDEHIAPPANLIDLVRKFERGYYEPDIKVLREDYEVSSAPLTEEELNESPPFLFKEIKSFPVYWLKSTKPKNRYRLLPNAPYKVPQTGCLVVFLPSYTE</sequence>
<evidence type="ECO:0000313" key="11">
    <source>
        <dbReference type="EMBL" id="VDP30480.1"/>
    </source>
</evidence>